<dbReference type="GO" id="GO:0052689">
    <property type="term" value="F:carboxylic ester hydrolase activity"/>
    <property type="evidence" value="ECO:0007669"/>
    <property type="project" value="UniProtKB-ARBA"/>
</dbReference>
<dbReference type="InterPro" id="IPR029058">
    <property type="entry name" value="AB_hydrolase_fold"/>
</dbReference>
<dbReference type="Pfam" id="PF01083">
    <property type="entry name" value="Cutinase"/>
    <property type="match status" value="1"/>
</dbReference>
<protein>
    <submittedName>
        <fullName evidence="5">Alpha/beta-hydrolase</fullName>
    </submittedName>
</protein>
<dbReference type="OrthoDB" id="2586582at2759"/>
<dbReference type="InterPro" id="IPR000675">
    <property type="entry name" value="Cutinase/axe"/>
</dbReference>
<gene>
    <name evidence="5" type="ORF">M438DRAFT_347465</name>
</gene>
<dbReference type="PANTHER" id="PTHR33630">
    <property type="entry name" value="CUTINASE RV1984C-RELATED-RELATED"/>
    <property type="match status" value="1"/>
</dbReference>
<keyword evidence="1 5" id="KW-0378">Hydrolase</keyword>
<dbReference type="EMBL" id="KL584988">
    <property type="protein sequence ID" value="KEQ82197.1"/>
    <property type="molecule type" value="Genomic_DNA"/>
</dbReference>
<keyword evidence="6" id="KW-1185">Reference proteome</keyword>
<dbReference type="PANTHER" id="PTHR33630:SF13">
    <property type="entry name" value="ACETYLXYLAN ESTERASE"/>
    <property type="match status" value="1"/>
</dbReference>
<dbReference type="AlphaFoldDB" id="A0A074XJI2"/>
<feature type="signal peptide" evidence="4">
    <location>
        <begin position="1"/>
        <end position="20"/>
    </location>
</feature>
<dbReference type="GeneID" id="40748220"/>
<evidence type="ECO:0000256" key="4">
    <source>
        <dbReference type="SAM" id="SignalP"/>
    </source>
</evidence>
<feature type="region of interest" description="Disordered" evidence="3">
    <location>
        <begin position="101"/>
        <end position="129"/>
    </location>
</feature>
<keyword evidence="4" id="KW-0732">Signal</keyword>
<feature type="compositionally biased region" description="Low complexity" evidence="3">
    <location>
        <begin position="101"/>
        <end position="124"/>
    </location>
</feature>
<accession>A0A074XJI2</accession>
<evidence type="ECO:0000256" key="1">
    <source>
        <dbReference type="ARBA" id="ARBA00022801"/>
    </source>
</evidence>
<feature type="chain" id="PRO_5001702326" evidence="4">
    <location>
        <begin position="21"/>
        <end position="336"/>
    </location>
</feature>
<evidence type="ECO:0000256" key="2">
    <source>
        <dbReference type="ARBA" id="ARBA00023157"/>
    </source>
</evidence>
<dbReference type="HOGENOM" id="CLU_826349_0_0_1"/>
<sequence length="336" mass="34566">MSPRSVTLLSALLAASSVSAAPAALQKRDMVTAVIDGQTVSWENNWFGAPAPTAAPTAIPSSVAAAASSSAAANNAGGQWITASFAGEVFSWQVNAPTATPAATSAAPAPAQPTSVAAPQPSQAGNTDPSCKDVHIFLSKGWNEPYPGRQGKLAGAICYGLDSCDYEDILYYNAEGSDYCTAVSEGDKNGIDQMTAYANKCPASKLVLTGYSQGANIAGDILGGADICAGLNPGLDPSTSPGNKIGAALIFGDNRHVADQSYNVLNGSSVSSNDPRSPDSLARMNKFAGVLRSYCDQADPVCAAAGPGPFTVDNHLNYFDRYTDDAAGWVKYMLGY</sequence>
<dbReference type="STRING" id="1043002.A0A074XJI2"/>
<keyword evidence="2" id="KW-1015">Disulfide bond</keyword>
<evidence type="ECO:0000313" key="6">
    <source>
        <dbReference type="Proteomes" id="UP000030706"/>
    </source>
</evidence>
<organism evidence="5 6">
    <name type="scientific">Aureobasidium pullulans EXF-150</name>
    <dbReference type="NCBI Taxonomy" id="1043002"/>
    <lineage>
        <taxon>Eukaryota</taxon>
        <taxon>Fungi</taxon>
        <taxon>Dikarya</taxon>
        <taxon>Ascomycota</taxon>
        <taxon>Pezizomycotina</taxon>
        <taxon>Dothideomycetes</taxon>
        <taxon>Dothideomycetidae</taxon>
        <taxon>Dothideales</taxon>
        <taxon>Saccotheciaceae</taxon>
        <taxon>Aureobasidium</taxon>
    </lineage>
</organism>
<reference evidence="5 6" key="1">
    <citation type="journal article" date="2014" name="BMC Genomics">
        <title>Genome sequencing of four Aureobasidium pullulans varieties: biotechnological potential, stress tolerance, and description of new species.</title>
        <authorList>
            <person name="Gostin Ar C."/>
            <person name="Ohm R.A."/>
            <person name="Kogej T."/>
            <person name="Sonjak S."/>
            <person name="Turk M."/>
            <person name="Zajc J."/>
            <person name="Zalar P."/>
            <person name="Grube M."/>
            <person name="Sun H."/>
            <person name="Han J."/>
            <person name="Sharma A."/>
            <person name="Chiniquy J."/>
            <person name="Ngan C.Y."/>
            <person name="Lipzen A."/>
            <person name="Barry K."/>
            <person name="Grigoriev I.V."/>
            <person name="Gunde-Cimerman N."/>
        </authorList>
    </citation>
    <scope>NUCLEOTIDE SEQUENCE [LARGE SCALE GENOMIC DNA]</scope>
    <source>
        <strain evidence="5 6">EXF-150</strain>
    </source>
</reference>
<dbReference type="Proteomes" id="UP000030706">
    <property type="component" value="Unassembled WGS sequence"/>
</dbReference>
<evidence type="ECO:0000313" key="5">
    <source>
        <dbReference type="EMBL" id="KEQ82197.1"/>
    </source>
</evidence>
<dbReference type="Gene3D" id="3.40.50.1820">
    <property type="entry name" value="alpha/beta hydrolase"/>
    <property type="match status" value="1"/>
</dbReference>
<name>A0A074XJI2_AURPU</name>
<evidence type="ECO:0000256" key="3">
    <source>
        <dbReference type="SAM" id="MobiDB-lite"/>
    </source>
</evidence>
<proteinExistence type="predicted"/>
<dbReference type="SUPFAM" id="SSF53474">
    <property type="entry name" value="alpha/beta-Hydrolases"/>
    <property type="match status" value="1"/>
</dbReference>
<dbReference type="RefSeq" id="XP_029758384.1">
    <property type="nucleotide sequence ID" value="XM_029905914.1"/>
</dbReference>
<dbReference type="SMART" id="SM01110">
    <property type="entry name" value="Cutinase"/>
    <property type="match status" value="1"/>
</dbReference>